<dbReference type="PROSITE" id="PS51257">
    <property type="entry name" value="PROKAR_LIPOPROTEIN"/>
    <property type="match status" value="1"/>
</dbReference>
<dbReference type="Proteomes" id="UP000632138">
    <property type="component" value="Unassembled WGS sequence"/>
</dbReference>
<keyword evidence="2" id="KW-1185">Reference proteome</keyword>
<protein>
    <recommendedName>
        <fullName evidence="3">Lipoprotein</fullName>
    </recommendedName>
</protein>
<evidence type="ECO:0008006" key="3">
    <source>
        <dbReference type="Google" id="ProtNLM"/>
    </source>
</evidence>
<name>A0ABS2AL64_9ACTN</name>
<evidence type="ECO:0000313" key="2">
    <source>
        <dbReference type="Proteomes" id="UP000632138"/>
    </source>
</evidence>
<reference evidence="1 2" key="1">
    <citation type="submission" date="2021-01" db="EMBL/GenBank/DDBJ databases">
        <title>Actinoplanes sp. nov. LDG1-06 isolated from lichen.</title>
        <authorList>
            <person name="Saeng-In P."/>
            <person name="Phongsopitanun W."/>
            <person name="Kanchanasin P."/>
            <person name="Yuki M."/>
            <person name="Kudo T."/>
            <person name="Ohkuma M."/>
            <person name="Tanasupawat S."/>
        </authorList>
    </citation>
    <scope>NUCLEOTIDE SEQUENCE [LARGE SCALE GENOMIC DNA]</scope>
    <source>
        <strain evidence="1 2">LDG1-06</strain>
    </source>
</reference>
<sequence>MRTLLAGVATVALLGGCAAQQFQALEPKLELRNAAQQLADAQQAGFTLKLTGNPDDLVAAAGKDADAAVVKQMFNSSITMSYDKGGAGTEDDKSSLAATIDGVSGTEVRFVGGLVYVKAPVTELAAKFGATPAEVKELSGGGSDYDAFFNGKWVSLDPSALTETPAKGTTAEQEKALAEFTTSATNLLEGAQVVRDSNDDKHLVVTSSTTKAYEEAKRFVAAVQPSMASEFPKKAPADKPVVLDLWIDNGKLTAAEMNVLQFVDGATGRVAARLEVSDPAPIDAPADATKIDLSTLPYFGAGLDDLGSID</sequence>
<dbReference type="RefSeq" id="WP_203380560.1">
    <property type="nucleotide sequence ID" value="NZ_JAENHP010000015.1"/>
</dbReference>
<accession>A0ABS2AL64</accession>
<evidence type="ECO:0000313" key="1">
    <source>
        <dbReference type="EMBL" id="MBM2620578.1"/>
    </source>
</evidence>
<proteinExistence type="predicted"/>
<dbReference type="EMBL" id="JAENHP010000015">
    <property type="protein sequence ID" value="MBM2620578.1"/>
    <property type="molecule type" value="Genomic_DNA"/>
</dbReference>
<organism evidence="1 2">
    <name type="scientific">Paractinoplanes ovalisporus</name>
    <dbReference type="NCBI Taxonomy" id="2810368"/>
    <lineage>
        <taxon>Bacteria</taxon>
        <taxon>Bacillati</taxon>
        <taxon>Actinomycetota</taxon>
        <taxon>Actinomycetes</taxon>
        <taxon>Micromonosporales</taxon>
        <taxon>Micromonosporaceae</taxon>
        <taxon>Paractinoplanes</taxon>
    </lineage>
</organism>
<gene>
    <name evidence="1" type="ORF">JIG36_34260</name>
</gene>
<comment type="caution">
    <text evidence="1">The sequence shown here is derived from an EMBL/GenBank/DDBJ whole genome shotgun (WGS) entry which is preliminary data.</text>
</comment>
<dbReference type="Gene3D" id="2.50.20.20">
    <property type="match status" value="1"/>
</dbReference>